<dbReference type="RefSeq" id="WP_167560721.1">
    <property type="nucleotide sequence ID" value="NZ_CP065682.1"/>
</dbReference>
<sequence length="136" mass="15497">MSSESTLHVLDSAAEARPVSTVRSGEHLLSRSSPNWPVQCQNDYMWFIGIIVFAFVVSLLIGIALHPVRFLVNSVRVILFLIALGTTFVYFVERDNLSESSRTDILWLMAAMYGAWMLTLFLPWLVRVLFAMRSRD</sequence>
<feature type="transmembrane region" description="Helical" evidence="1">
    <location>
        <begin position="105"/>
        <end position="130"/>
    </location>
</feature>
<protein>
    <submittedName>
        <fullName evidence="2">Uncharacterized protein</fullName>
    </submittedName>
</protein>
<evidence type="ECO:0000256" key="1">
    <source>
        <dbReference type="SAM" id="Phobius"/>
    </source>
</evidence>
<name>A0A7T2TI18_9MICO</name>
<dbReference type="AlphaFoldDB" id="A0A7T2TI18"/>
<keyword evidence="1" id="KW-0472">Membrane</keyword>
<accession>A0A7T2TI18</accession>
<dbReference type="Proteomes" id="UP000594979">
    <property type="component" value="Chromosome"/>
</dbReference>
<gene>
    <name evidence="2" type="ORF">I6G59_02185</name>
</gene>
<evidence type="ECO:0000313" key="3">
    <source>
        <dbReference type="Proteomes" id="UP000594979"/>
    </source>
</evidence>
<keyword evidence="1" id="KW-1133">Transmembrane helix</keyword>
<proteinExistence type="predicted"/>
<dbReference type="EMBL" id="CP065682">
    <property type="protein sequence ID" value="QPS34163.1"/>
    <property type="molecule type" value="Genomic_DNA"/>
</dbReference>
<feature type="transmembrane region" description="Helical" evidence="1">
    <location>
        <begin position="44"/>
        <end position="65"/>
    </location>
</feature>
<dbReference type="KEGG" id="bcau:I6G59_02185"/>
<feature type="transmembrane region" description="Helical" evidence="1">
    <location>
        <begin position="77"/>
        <end position="93"/>
    </location>
</feature>
<keyword evidence="1" id="KW-0812">Transmembrane</keyword>
<organism evidence="2 3">
    <name type="scientific">Brevibacterium casei</name>
    <dbReference type="NCBI Taxonomy" id="33889"/>
    <lineage>
        <taxon>Bacteria</taxon>
        <taxon>Bacillati</taxon>
        <taxon>Actinomycetota</taxon>
        <taxon>Actinomycetes</taxon>
        <taxon>Micrococcales</taxon>
        <taxon>Brevibacteriaceae</taxon>
        <taxon>Brevibacterium</taxon>
    </lineage>
</organism>
<reference evidence="2 3" key="1">
    <citation type="submission" date="2020-12" db="EMBL/GenBank/DDBJ databases">
        <title>FDA dAtabase for Regulatory Grade micrObial Sequences (FDA-ARGOS): Supporting development and validation of Infectious Disease Dx tests.</title>
        <authorList>
            <person name="Sproer C."/>
            <person name="Gronow S."/>
            <person name="Severitt S."/>
            <person name="Schroder I."/>
            <person name="Tallon L."/>
            <person name="Sadzewicz L."/>
            <person name="Zhao X."/>
            <person name="Boylan J."/>
            <person name="Ott S."/>
            <person name="Bowen H."/>
            <person name="Vavikolanu K."/>
            <person name="Mehta A."/>
            <person name="Aluvathingal J."/>
            <person name="Nadendla S."/>
            <person name="Lowell S."/>
            <person name="Myers T."/>
            <person name="Yan Y."/>
            <person name="Sichtig H."/>
        </authorList>
    </citation>
    <scope>NUCLEOTIDE SEQUENCE [LARGE SCALE GENOMIC DNA]</scope>
    <source>
        <strain evidence="2 3">FDAARGOS_902</strain>
    </source>
</reference>
<evidence type="ECO:0000313" key="2">
    <source>
        <dbReference type="EMBL" id="QPS34163.1"/>
    </source>
</evidence>